<proteinExistence type="predicted"/>
<dbReference type="Proteomes" id="UP000256779">
    <property type="component" value="Unassembled WGS sequence"/>
</dbReference>
<accession>A0A3D9KXU9</accession>
<sequence length="326" mass="37981">MQRISRFFIRRAAFAVGLLLLLIGASGWGFFAHQKINRHAVFSLPPEMIGFYKQHIQYLTEKAVNPDKRRYVNKLEAPRHYIDVDVYGDSAVYRLPRYWKDAVAMYGEDSLHAFGVVPWHISMVKYQLTQAFLQRNSDKILRYSADLGHYIGDANVPLHTTENYNGQLTGQVGIHGFWESRLPELFFDDYDLWIGKASYIRNCQEAAWDAVTQAHEALDSVLRFERELTQEFSSDKKYSFEERGVSTVRVYSYEFSKAYHDRLNGMVERQLRRATKMVADFWYTAWIDGGQPDLEYLLIPAKVPEKLMVDEAVKLRRHESGTLVEQ</sequence>
<evidence type="ECO:0000313" key="2">
    <source>
        <dbReference type="Proteomes" id="UP000256779"/>
    </source>
</evidence>
<dbReference type="InterPro" id="IPR008947">
    <property type="entry name" value="PLipase_C/P1_nuclease_dom_sf"/>
</dbReference>
<dbReference type="AlphaFoldDB" id="A0A3D9KXU9"/>
<reference evidence="1 2" key="1">
    <citation type="submission" date="2018-07" db="EMBL/GenBank/DDBJ databases">
        <title>Genomic Encyclopedia of Type Strains, Phase IV (KMG-IV): sequencing the most valuable type-strain genomes for metagenomic binning, comparative biology and taxonomic classification.</title>
        <authorList>
            <person name="Goeker M."/>
        </authorList>
    </citation>
    <scope>NUCLEOTIDE SEQUENCE [LARGE SCALE GENOMIC DNA]</scope>
    <source>
        <strain evidence="1 2">DSM 4134</strain>
    </source>
</reference>
<gene>
    <name evidence="1" type="ORF">C7460_12831</name>
</gene>
<comment type="caution">
    <text evidence="1">The sequence shown here is derived from an EMBL/GenBank/DDBJ whole genome shotgun (WGS) entry which is preliminary data.</text>
</comment>
<name>A0A3D9KXU9_MARFU</name>
<dbReference type="EMBL" id="QREG01000028">
    <property type="protein sequence ID" value="RED92814.1"/>
    <property type="molecule type" value="Genomic_DNA"/>
</dbReference>
<dbReference type="GO" id="GO:0016788">
    <property type="term" value="F:hydrolase activity, acting on ester bonds"/>
    <property type="evidence" value="ECO:0007669"/>
    <property type="project" value="InterPro"/>
</dbReference>
<protein>
    <recommendedName>
        <fullName evidence="3">S1/P1 nuclease</fullName>
    </recommendedName>
</protein>
<organism evidence="1 2">
    <name type="scientific">Marinoscillum furvescens DSM 4134</name>
    <dbReference type="NCBI Taxonomy" id="1122208"/>
    <lineage>
        <taxon>Bacteria</taxon>
        <taxon>Pseudomonadati</taxon>
        <taxon>Bacteroidota</taxon>
        <taxon>Cytophagia</taxon>
        <taxon>Cytophagales</taxon>
        <taxon>Reichenbachiellaceae</taxon>
        <taxon>Marinoscillum</taxon>
    </lineage>
</organism>
<dbReference type="SUPFAM" id="SSF48537">
    <property type="entry name" value="Phospholipase C/P1 nuclease"/>
    <property type="match status" value="1"/>
</dbReference>
<evidence type="ECO:0008006" key="3">
    <source>
        <dbReference type="Google" id="ProtNLM"/>
    </source>
</evidence>
<dbReference type="CDD" id="cd10981">
    <property type="entry name" value="ZnPC_S1P1"/>
    <property type="match status" value="1"/>
</dbReference>
<dbReference type="RefSeq" id="WP_185148310.1">
    <property type="nucleotide sequence ID" value="NZ_QREG01000028.1"/>
</dbReference>
<dbReference type="Gene3D" id="1.10.575.10">
    <property type="entry name" value="P1 Nuclease"/>
    <property type="match status" value="1"/>
</dbReference>
<evidence type="ECO:0000313" key="1">
    <source>
        <dbReference type="EMBL" id="RED92814.1"/>
    </source>
</evidence>
<keyword evidence="2" id="KW-1185">Reference proteome</keyword>